<sequence>MTSHPNPQVIMNEIIERLKRLSPKELLSYAIFNEEDEAKYYAELAEKAKRKSVRALFKKMSRESKGHELLLRRTFERLFPGEEPVKVDVPPVEVYPFYPEFEKVEDYIRALEYCMESELFAKRTYEILAGVAENEDVRGIAFELSQIEQKHYEEIKKVYDIVISFERRHVFIERLGSGAYLVTDDEKAKYILLDMLTENREVIAVIREHPDKFRELTEIDNVIWVSKISEEYPGKVVPPKFVPELKGELLKFLKSAKENGKQGVVFVQNVGYLVVELGFKDAMDFLLYVKDAAMVYNGYIIVSANPDAFEKKEWGLLTSEFEVIL</sequence>
<dbReference type="EMBL" id="AP006878">
    <property type="protein sequence ID" value="BAD84505.1"/>
    <property type="molecule type" value="Genomic_DNA"/>
</dbReference>
<dbReference type="SUPFAM" id="SSF47240">
    <property type="entry name" value="Ferritin-like"/>
    <property type="match status" value="1"/>
</dbReference>
<keyword evidence="4" id="KW-1185">Reference proteome</keyword>
<dbReference type="InterPro" id="IPR012347">
    <property type="entry name" value="Ferritin-like"/>
</dbReference>
<dbReference type="GeneID" id="78446821"/>
<dbReference type="AlphaFoldDB" id="Q5JG16"/>
<protein>
    <submittedName>
        <fullName evidence="3">Rubrerythrin-related protein, fused to C-terminal DUF835 domain</fullName>
    </submittedName>
</protein>
<gene>
    <name evidence="3" type="ordered locus">TK0316</name>
</gene>
<dbReference type="Pfam" id="PF05763">
    <property type="entry name" value="DUF835"/>
    <property type="match status" value="1"/>
</dbReference>
<dbReference type="PIRSF" id="PIRSF027923">
    <property type="entry name" value="Rubrer_027923"/>
    <property type="match status" value="1"/>
</dbReference>
<evidence type="ECO:0000313" key="3">
    <source>
        <dbReference type="EMBL" id="BAD84505.1"/>
    </source>
</evidence>
<dbReference type="eggNOG" id="arCOG03797">
    <property type="taxonomic scope" value="Archaea"/>
</dbReference>
<dbReference type="InterPro" id="IPR008553">
    <property type="entry name" value="DUF835"/>
</dbReference>
<dbReference type="CDD" id="cd01045">
    <property type="entry name" value="Ferritin_like_AB"/>
    <property type="match status" value="1"/>
</dbReference>
<dbReference type="InterPro" id="IPR015838">
    <property type="entry name" value="UCP027923_rubrerythrin"/>
</dbReference>
<feature type="domain" description="DUF835" evidence="2">
    <location>
        <begin position="182"/>
        <end position="321"/>
    </location>
</feature>
<dbReference type="PATRIC" id="fig|69014.16.peg.314"/>
<proteinExistence type="predicted"/>
<reference evidence="3 4" key="1">
    <citation type="journal article" date="2005" name="Genome Res.">
        <title>Complete genome sequence of the hyperthermophilic archaeon Thermococcus kodakaraensis KOD1 and comparison with Pyrococcus genomes.</title>
        <authorList>
            <person name="Fukui T."/>
            <person name="Atomi H."/>
            <person name="Kanai T."/>
            <person name="Matsumi R."/>
            <person name="Fujiwara S."/>
            <person name="Imanaka T."/>
        </authorList>
    </citation>
    <scope>NUCLEOTIDE SEQUENCE [LARGE SCALE GENOMIC DNA]</scope>
    <source>
        <strain evidence="4">ATCC BAA-918 / JCM 12380 / KOD1</strain>
    </source>
</reference>
<dbReference type="PANTHER" id="PTHR33531:SF10">
    <property type="entry name" value="BLR7895 PROTEIN"/>
    <property type="match status" value="1"/>
</dbReference>
<dbReference type="HOGENOM" id="CLU_074025_0_0_2"/>
<dbReference type="RefSeq" id="WP_011249271.1">
    <property type="nucleotide sequence ID" value="NC_006624.1"/>
</dbReference>
<dbReference type="Pfam" id="PF02915">
    <property type="entry name" value="Rubrerythrin"/>
    <property type="match status" value="1"/>
</dbReference>
<evidence type="ECO:0000259" key="2">
    <source>
        <dbReference type="Pfam" id="PF05763"/>
    </source>
</evidence>
<dbReference type="InterPro" id="IPR003251">
    <property type="entry name" value="Rr_diiron-bd_dom"/>
</dbReference>
<organism evidence="3 4">
    <name type="scientific">Thermococcus kodakarensis (strain ATCC BAA-918 / JCM 12380 / KOD1)</name>
    <name type="common">Pyrococcus kodakaraensis (strain KOD1)</name>
    <dbReference type="NCBI Taxonomy" id="69014"/>
    <lineage>
        <taxon>Archaea</taxon>
        <taxon>Methanobacteriati</taxon>
        <taxon>Methanobacteriota</taxon>
        <taxon>Thermococci</taxon>
        <taxon>Thermococcales</taxon>
        <taxon>Thermococcaceae</taxon>
        <taxon>Thermococcus</taxon>
    </lineage>
</organism>
<dbReference type="InParanoid" id="Q5JG16"/>
<dbReference type="InterPro" id="IPR009078">
    <property type="entry name" value="Ferritin-like_SF"/>
</dbReference>
<dbReference type="OrthoDB" id="86289at2157"/>
<feature type="domain" description="Rubrerythrin diiron-binding" evidence="1">
    <location>
        <begin position="25"/>
        <end position="158"/>
    </location>
</feature>
<dbReference type="PhylomeDB" id="Q5JG16"/>
<dbReference type="PANTHER" id="PTHR33531">
    <property type="entry name" value="RUBRERYTHRIN SUBFAMILY"/>
    <property type="match status" value="1"/>
</dbReference>
<dbReference type="STRING" id="69014.TK0316"/>
<dbReference type="KEGG" id="tko:TK0316"/>
<evidence type="ECO:0000313" key="4">
    <source>
        <dbReference type="Proteomes" id="UP000000536"/>
    </source>
</evidence>
<dbReference type="EnsemblBacteria" id="BAD84505">
    <property type="protein sequence ID" value="BAD84505"/>
    <property type="gene ID" value="TK0316"/>
</dbReference>
<evidence type="ECO:0000259" key="1">
    <source>
        <dbReference type="Pfam" id="PF02915"/>
    </source>
</evidence>
<dbReference type="Gene3D" id="1.20.1260.10">
    <property type="match status" value="1"/>
</dbReference>
<dbReference type="GO" id="GO:0016491">
    <property type="term" value="F:oxidoreductase activity"/>
    <property type="evidence" value="ECO:0007669"/>
    <property type="project" value="InterPro"/>
</dbReference>
<accession>Q5JG16</accession>
<dbReference type="GO" id="GO:0046872">
    <property type="term" value="F:metal ion binding"/>
    <property type="evidence" value="ECO:0007669"/>
    <property type="project" value="InterPro"/>
</dbReference>
<name>Q5JG16_THEKO</name>
<dbReference type="eggNOG" id="arCOG01104">
    <property type="taxonomic scope" value="Archaea"/>
</dbReference>
<dbReference type="Proteomes" id="UP000000536">
    <property type="component" value="Chromosome"/>
</dbReference>